<evidence type="ECO:0000256" key="4">
    <source>
        <dbReference type="ARBA" id="ARBA00022741"/>
    </source>
</evidence>
<dbReference type="GO" id="GO:0008654">
    <property type="term" value="P:phospholipid biosynthetic process"/>
    <property type="evidence" value="ECO:0007669"/>
    <property type="project" value="UniProtKB-KW"/>
</dbReference>
<keyword evidence="3" id="KW-0808">Transferase</keyword>
<evidence type="ECO:0000256" key="5">
    <source>
        <dbReference type="ARBA" id="ARBA00022777"/>
    </source>
</evidence>
<dbReference type="RefSeq" id="WP_006289226.1">
    <property type="nucleotide sequence ID" value="NZ_AP012333.1"/>
</dbReference>
<dbReference type="InterPro" id="IPR045540">
    <property type="entry name" value="YegS/DAGK_C"/>
</dbReference>
<dbReference type="InterPro" id="IPR001206">
    <property type="entry name" value="Diacylglycerol_kinase_cat_dom"/>
</dbReference>
<dbReference type="SUPFAM" id="SSF111331">
    <property type="entry name" value="NAD kinase/diacylglycerol kinase-like"/>
    <property type="match status" value="1"/>
</dbReference>
<dbReference type="Proteomes" id="UP000004946">
    <property type="component" value="Chromosome"/>
</dbReference>
<dbReference type="PANTHER" id="PTHR12358">
    <property type="entry name" value="SPHINGOSINE KINASE"/>
    <property type="match status" value="1"/>
</dbReference>
<evidence type="ECO:0000256" key="6">
    <source>
        <dbReference type="ARBA" id="ARBA00022840"/>
    </source>
</evidence>
<keyword evidence="5 10" id="KW-0418">Kinase</keyword>
<name>E6JYK8_PARDN</name>
<evidence type="ECO:0000256" key="7">
    <source>
        <dbReference type="ARBA" id="ARBA00023209"/>
    </source>
</evidence>
<accession>E6JYK8</accession>
<sequence length="379" mass="40322">MRQARTKKPGGVRLGLLTNPASDLGKGRKADERIITLLRKKTKELGYRLRVLSAPDAATSLDLVRSALPDLDLLLVAGGDGIVHIAANALSGSDLPVGIIACGSDNDFARGLGLPIHEIETSVDLLLEAWMQRSILPVDLLAVDPLPSDSGASDAFGASKASNVSTASTERVGGQRTVYVAGSLSCSIDAAINQRANRSPLPWGPLRYVQAGVSEASHPLAYGFRLGLDAGGTEDGPDKPATLSPETPLLLISNAQCISSGIRISPYSSLQDGHLDLVLTKWTPSPLQAIRTLLRGYKGLHIQDRLIGWKRVKAVTIAASGRGTEPPDLMGDGEMIGRLPVRVSCRPRAVRILFPLGLDDPEKNQKDGVQTDGRHKDRI</sequence>
<dbReference type="Gene3D" id="3.40.50.10330">
    <property type="entry name" value="Probable inorganic polyphosphate/atp-NAD kinase, domain 1"/>
    <property type="match status" value="1"/>
</dbReference>
<dbReference type="Gene3D" id="2.60.200.40">
    <property type="match status" value="1"/>
</dbReference>
<dbReference type="PANTHER" id="PTHR12358:SF54">
    <property type="entry name" value="SPHINGOSINE KINASE RELATED PROTEIN"/>
    <property type="match status" value="1"/>
</dbReference>
<dbReference type="EMBL" id="AEON01000001">
    <property type="protein sequence ID" value="EFT83835.1"/>
    <property type="molecule type" value="Genomic_DNA"/>
</dbReference>
<comment type="similarity">
    <text evidence="2">Belongs to the diacylglycerol/lipid kinase family.</text>
</comment>
<dbReference type="Pfam" id="PF19279">
    <property type="entry name" value="YegS_C"/>
    <property type="match status" value="1"/>
</dbReference>
<dbReference type="InterPro" id="IPR050187">
    <property type="entry name" value="Lipid_Phosphate_FormReg"/>
</dbReference>
<keyword evidence="8" id="KW-1208">Phospholipid metabolism</keyword>
<evidence type="ECO:0000313" key="11">
    <source>
        <dbReference type="Proteomes" id="UP000004946"/>
    </source>
</evidence>
<keyword evidence="4" id="KW-0547">Nucleotide-binding</keyword>
<keyword evidence="11" id="KW-1185">Reference proteome</keyword>
<dbReference type="HOGENOM" id="CLU_045532_0_1_11"/>
<keyword evidence="7" id="KW-0443">Lipid metabolism</keyword>
<evidence type="ECO:0000256" key="2">
    <source>
        <dbReference type="ARBA" id="ARBA00005983"/>
    </source>
</evidence>
<keyword evidence="6" id="KW-0067">ATP-binding</keyword>
<evidence type="ECO:0000313" key="10">
    <source>
        <dbReference type="EMBL" id="EFT83835.1"/>
    </source>
</evidence>
<dbReference type="eggNOG" id="COG1597">
    <property type="taxonomic scope" value="Bacteria"/>
</dbReference>
<keyword evidence="7" id="KW-0444">Lipid biosynthesis</keyword>
<gene>
    <name evidence="10" type="ORF">HMPREF0620_0840</name>
</gene>
<dbReference type="SMART" id="SM00046">
    <property type="entry name" value="DAGKc"/>
    <property type="match status" value="1"/>
</dbReference>
<evidence type="ECO:0000256" key="8">
    <source>
        <dbReference type="ARBA" id="ARBA00023264"/>
    </source>
</evidence>
<comment type="caution">
    <text evidence="10">The sequence shown here is derived from an EMBL/GenBank/DDBJ whole genome shotgun (WGS) entry which is preliminary data.</text>
</comment>
<dbReference type="PROSITE" id="PS50146">
    <property type="entry name" value="DAGK"/>
    <property type="match status" value="1"/>
</dbReference>
<dbReference type="AlphaFoldDB" id="E6JYK8"/>
<dbReference type="InterPro" id="IPR017438">
    <property type="entry name" value="ATP-NAD_kinase_N"/>
</dbReference>
<dbReference type="GO" id="GO:0005524">
    <property type="term" value="F:ATP binding"/>
    <property type="evidence" value="ECO:0007669"/>
    <property type="project" value="UniProtKB-KW"/>
</dbReference>
<evidence type="ECO:0000256" key="3">
    <source>
        <dbReference type="ARBA" id="ARBA00022679"/>
    </source>
</evidence>
<keyword evidence="7" id="KW-0594">Phospholipid biosynthesis</keyword>
<organism evidence="10 11">
    <name type="scientific">Parascardovia denticolens DSM 10105 = JCM 12538</name>
    <dbReference type="NCBI Taxonomy" id="864564"/>
    <lineage>
        <taxon>Bacteria</taxon>
        <taxon>Bacillati</taxon>
        <taxon>Actinomycetota</taxon>
        <taxon>Actinomycetes</taxon>
        <taxon>Bifidobacteriales</taxon>
        <taxon>Bifidobacteriaceae</taxon>
        <taxon>Parascardovia</taxon>
    </lineage>
</organism>
<dbReference type="InterPro" id="IPR016064">
    <property type="entry name" value="NAD/diacylglycerol_kinase_sf"/>
</dbReference>
<dbReference type="Pfam" id="PF00781">
    <property type="entry name" value="DAGK_cat"/>
    <property type="match status" value="1"/>
</dbReference>
<comment type="cofactor">
    <cofactor evidence="1">
        <name>Mg(2+)</name>
        <dbReference type="ChEBI" id="CHEBI:18420"/>
    </cofactor>
</comment>
<protein>
    <submittedName>
        <fullName evidence="10">Diacylglycerol kinase catalytic domain protein</fullName>
    </submittedName>
</protein>
<evidence type="ECO:0000259" key="9">
    <source>
        <dbReference type="PROSITE" id="PS50146"/>
    </source>
</evidence>
<evidence type="ECO:0000256" key="1">
    <source>
        <dbReference type="ARBA" id="ARBA00001946"/>
    </source>
</evidence>
<feature type="domain" description="DAGKc" evidence="9">
    <location>
        <begin position="9"/>
        <end position="146"/>
    </location>
</feature>
<proteinExistence type="inferred from homology"/>
<dbReference type="GO" id="GO:0016301">
    <property type="term" value="F:kinase activity"/>
    <property type="evidence" value="ECO:0007669"/>
    <property type="project" value="UniProtKB-KW"/>
</dbReference>
<reference evidence="10 11" key="1">
    <citation type="submission" date="2010-12" db="EMBL/GenBank/DDBJ databases">
        <authorList>
            <person name="Muzny D."/>
            <person name="Qin X."/>
            <person name="Buhay C."/>
            <person name="Dugan-Rocha S."/>
            <person name="Ding Y."/>
            <person name="Chen G."/>
            <person name="Hawes A."/>
            <person name="Holder M."/>
            <person name="Jhangiani S."/>
            <person name="Johnson A."/>
            <person name="Khan Z."/>
            <person name="Li Z."/>
            <person name="Liu W."/>
            <person name="Liu X."/>
            <person name="Perez L."/>
            <person name="Shen H."/>
            <person name="Wang Q."/>
            <person name="Watt J."/>
            <person name="Xi L."/>
            <person name="Xin Y."/>
            <person name="Zhou J."/>
            <person name="Deng J."/>
            <person name="Jiang H."/>
            <person name="Liu Y."/>
            <person name="Qu J."/>
            <person name="Song X.-Z."/>
            <person name="Zhang L."/>
            <person name="Villasana D."/>
            <person name="Johnson A."/>
            <person name="Liu J."/>
            <person name="Liyanage D."/>
            <person name="Lorensuhewa L."/>
            <person name="Robinson T."/>
            <person name="Song A."/>
            <person name="Song B.-B."/>
            <person name="Dinh H."/>
            <person name="Thornton R."/>
            <person name="Coyle M."/>
            <person name="Francisco L."/>
            <person name="Jackson L."/>
            <person name="Javaid M."/>
            <person name="Korchina V."/>
            <person name="Kovar C."/>
            <person name="Mata R."/>
            <person name="Mathew T."/>
            <person name="Ngo R."/>
            <person name="Nguyen L."/>
            <person name="Nguyen N."/>
            <person name="Okwuonu G."/>
            <person name="Ongeri F."/>
            <person name="Pham C."/>
            <person name="Simmons D."/>
            <person name="Wilczek-Boney K."/>
            <person name="Hale W."/>
            <person name="Jakkamsetti A."/>
            <person name="Pham P."/>
            <person name="Ruth R."/>
            <person name="San Lucas F."/>
            <person name="Warren J."/>
            <person name="Zhang J."/>
            <person name="Zhao Z."/>
            <person name="Zhou C."/>
            <person name="Zhu D."/>
            <person name="Lee S."/>
            <person name="Bess C."/>
            <person name="Blankenburg K."/>
            <person name="Forbes L."/>
            <person name="Fu Q."/>
            <person name="Gubbala S."/>
            <person name="Hirani K."/>
            <person name="Jayaseelan J.C."/>
            <person name="Lara F."/>
            <person name="Munidasa M."/>
            <person name="Palculict T."/>
            <person name="Patil S."/>
            <person name="Pu L.-L."/>
            <person name="Saada N."/>
            <person name="Tang L."/>
            <person name="Weissenberger G."/>
            <person name="Zhu Y."/>
            <person name="Hemphill L."/>
            <person name="Shang Y."/>
            <person name="Youmans B."/>
            <person name="Ayvaz T."/>
            <person name="Ross M."/>
            <person name="Santibanez J."/>
            <person name="Aqrawi P."/>
            <person name="Gross S."/>
            <person name="Joshi V."/>
            <person name="Fowler G."/>
            <person name="Nazareth L."/>
            <person name="Reid J."/>
            <person name="Worley K."/>
            <person name="Petrosino J."/>
            <person name="Highlander S."/>
            <person name="Gibbs R."/>
        </authorList>
    </citation>
    <scope>NUCLEOTIDE SEQUENCE [LARGE SCALE GENOMIC DNA]</scope>
    <source>
        <strain evidence="10 11">DSM 10105</strain>
    </source>
</reference>